<sequence length="248" mass="28666">FEQGATKIIVNIGVLVAGFDSDVRCIIYARPTKSEIRWLQTIGRSLRTAPGKDRAIILDHSGTVHRLGYPDDIEYDELPRKNDGMKSRSSHREQEKREKLPKECPSCHYMKPAGVYVCPKCDFKPLVGEDIDVDTSRTIKKLDKKARVYTQDEKQSFYSQLKYYQNQRASQGKTISDGWVSNTFKDKFGVEPRGFHDRPQELTPEVNNFIKHKQIAWAKSRKKSEQVQPPSHEQQAMRLEVARQKVRD</sequence>
<keyword evidence="2" id="KW-0378">Hydrolase</keyword>
<feature type="region of interest" description="Disordered" evidence="1">
    <location>
        <begin position="78"/>
        <end position="101"/>
    </location>
</feature>
<evidence type="ECO:0000256" key="1">
    <source>
        <dbReference type="SAM" id="MobiDB-lite"/>
    </source>
</evidence>
<feature type="region of interest" description="Disordered" evidence="1">
    <location>
        <begin position="219"/>
        <end position="248"/>
    </location>
</feature>
<dbReference type="InterPro" id="IPR027417">
    <property type="entry name" value="P-loop_NTPase"/>
</dbReference>
<comment type="caution">
    <text evidence="2">The sequence shown here is derived from an EMBL/GenBank/DDBJ whole genome shotgun (WGS) entry which is preliminary data.</text>
</comment>
<dbReference type="SUPFAM" id="SSF52540">
    <property type="entry name" value="P-loop containing nucleoside triphosphate hydrolases"/>
    <property type="match status" value="1"/>
</dbReference>
<dbReference type="Proteomes" id="UP001217178">
    <property type="component" value="Unassembled WGS sequence"/>
</dbReference>
<gene>
    <name evidence="2" type="ORF">PSI23_21725</name>
</gene>
<feature type="non-terminal residue" evidence="2">
    <location>
        <position position="1"/>
    </location>
</feature>
<keyword evidence="2" id="KW-0067">ATP-binding</keyword>
<dbReference type="EMBL" id="JAQRFI010000196">
    <property type="protein sequence ID" value="MDC9591825.1"/>
    <property type="molecule type" value="Genomic_DNA"/>
</dbReference>
<evidence type="ECO:0000313" key="3">
    <source>
        <dbReference type="Proteomes" id="UP001217178"/>
    </source>
</evidence>
<proteinExistence type="predicted"/>
<organism evidence="2 3">
    <name type="scientific">Xenorhabdus yunnanensis</name>
    <dbReference type="NCBI Taxonomy" id="3025878"/>
    <lineage>
        <taxon>Bacteria</taxon>
        <taxon>Pseudomonadati</taxon>
        <taxon>Pseudomonadota</taxon>
        <taxon>Gammaproteobacteria</taxon>
        <taxon>Enterobacterales</taxon>
        <taxon>Morganellaceae</taxon>
        <taxon>Xenorhabdus</taxon>
    </lineage>
</organism>
<accession>A0ABT5LPY4</accession>
<protein>
    <submittedName>
        <fullName evidence="2">ATP-dependent helicase</fullName>
    </submittedName>
</protein>
<evidence type="ECO:0000313" key="2">
    <source>
        <dbReference type="EMBL" id="MDC9591825.1"/>
    </source>
</evidence>
<keyword evidence="3" id="KW-1185">Reference proteome</keyword>
<dbReference type="GO" id="GO:0004386">
    <property type="term" value="F:helicase activity"/>
    <property type="evidence" value="ECO:0007669"/>
    <property type="project" value="UniProtKB-KW"/>
</dbReference>
<keyword evidence="2" id="KW-0547">Nucleotide-binding</keyword>
<dbReference type="Gene3D" id="3.40.50.300">
    <property type="entry name" value="P-loop containing nucleotide triphosphate hydrolases"/>
    <property type="match status" value="1"/>
</dbReference>
<reference evidence="2 3" key="1">
    <citation type="submission" date="2023-02" db="EMBL/GenBank/DDBJ databases">
        <title>Entomopathogenic bacteria.</title>
        <authorList>
            <person name="Machado R.A."/>
        </authorList>
    </citation>
    <scope>NUCLEOTIDE SEQUENCE [LARGE SCALE GENOMIC DNA]</scope>
    <source>
        <strain evidence="2 3">XENO-10</strain>
    </source>
</reference>
<feature type="non-terminal residue" evidence="2">
    <location>
        <position position="248"/>
    </location>
</feature>
<name>A0ABT5LPY4_9GAMM</name>
<keyword evidence="2" id="KW-0347">Helicase</keyword>